<sequence length="778" mass="87169">MAPNGRHGSGGGGGGAPYHGETPLRDFQREIVELAREQNVVMVGDTGIGKTFVAIALLSEQDYSDDKRAFFLAPTRQLVIQITSKVQRTSTLACKAYFGQEVELWDDRQWDHELRTTRVFVCTPEIVRSIIEKGYVNMNRINLLVFDECHHVTKRHPYAQVIKMYNPEDPENMPRIFGTTACPTRRCAEMLHATLKRVELDAIETMEYAATAPIIFETYPRQIVGSEDDEIVPAGMHALVQATQAGLTQDMEEEEARICAILLAELQEVKVLEVYGKLLRKGRGKSTQNEEKRAKLVRKFVRSCFNIYKNLGAWCYYRFVELEIERLAMSASLLIAVPGSMFGLDPDAVKTILLLKAKRSNCNFSATIKVAKIEDLILTTLFAPGSETAPDEFDEDDEDDEDDSDSESDGNATNFLLSAIRVDDGTTSNEFSDDDCGNDHATKELRLTKSKQPLQGIVFVHTRSECRVLSDYLNEKFANEDDDAEDEEEKGTTDDYSDLEFDGAGGKNSFCACMLGQANVSDTAAFNLPSFQTILSDFESGATRLLISTSVSVEGVDFPLCGLVIVSDRINTPRMLIQLRGRARHEDGVVYYLSEDDDLNHHVHFRQLMLEADAINRLDFSHDKEESLLSLPRSIAAEKLQGHMFFPEESRLQIESTGAVLDLDSSIQCVNQFCQALPANLFTVDYKTMYSFSQSVRGKTPVFRAKLQLPPELEIEPFESEFMLAKTMAKASVAFQAGRALWEKGLLDDSLNSVYRKSKGKIARSNQNLGFFLERING</sequence>
<feature type="domain" description="Helicase C-terminal" evidence="7">
    <location>
        <begin position="440"/>
        <end position="629"/>
    </location>
</feature>
<dbReference type="Pfam" id="PF00271">
    <property type="entry name" value="Helicase_C"/>
    <property type="match status" value="1"/>
</dbReference>
<reference evidence="10" key="1">
    <citation type="journal article" date="2010" name="Genome Biol.">
        <title>Genome sequence of the necrotrophic plant pathogen Pythium ultimum reveals original pathogenicity mechanisms and effector repertoire.</title>
        <authorList>
            <person name="Levesque C.A."/>
            <person name="Brouwer H."/>
            <person name="Cano L."/>
            <person name="Hamilton J.P."/>
            <person name="Holt C."/>
            <person name="Huitema E."/>
            <person name="Raffaele S."/>
            <person name="Robideau G.P."/>
            <person name="Thines M."/>
            <person name="Win J."/>
            <person name="Zerillo M.M."/>
            <person name="Beakes G.W."/>
            <person name="Boore J.L."/>
            <person name="Busam D."/>
            <person name="Dumas B."/>
            <person name="Ferriera S."/>
            <person name="Fuerstenberg S.I."/>
            <person name="Gachon C.M."/>
            <person name="Gaulin E."/>
            <person name="Govers F."/>
            <person name="Grenville-Briggs L."/>
            <person name="Horner N."/>
            <person name="Hostetler J."/>
            <person name="Jiang R.H."/>
            <person name="Johnson J."/>
            <person name="Krajaejun T."/>
            <person name="Lin H."/>
            <person name="Meijer H.J."/>
            <person name="Moore B."/>
            <person name="Morris P."/>
            <person name="Phuntmart V."/>
            <person name="Puiu D."/>
            <person name="Shetty J."/>
            <person name="Stajich J.E."/>
            <person name="Tripathy S."/>
            <person name="Wawra S."/>
            <person name="van West P."/>
            <person name="Whitty B.R."/>
            <person name="Coutinho P.M."/>
            <person name="Henrissat B."/>
            <person name="Martin F."/>
            <person name="Thomas P.D."/>
            <person name="Tyler B.M."/>
            <person name="De Vries R.P."/>
            <person name="Kamoun S."/>
            <person name="Yandell M."/>
            <person name="Tisserat N."/>
            <person name="Buell C.R."/>
        </authorList>
    </citation>
    <scope>NUCLEOTIDE SEQUENCE</scope>
    <source>
        <strain evidence="10">DAOM:BR144</strain>
    </source>
</reference>
<dbReference type="InterPro" id="IPR051363">
    <property type="entry name" value="RLR_Helicase"/>
</dbReference>
<evidence type="ECO:0000259" key="6">
    <source>
        <dbReference type="PROSITE" id="PS51192"/>
    </source>
</evidence>
<dbReference type="GO" id="GO:0005524">
    <property type="term" value="F:ATP binding"/>
    <property type="evidence" value="ECO:0007669"/>
    <property type="project" value="UniProtKB-KW"/>
</dbReference>
<keyword evidence="4" id="KW-0694">RNA-binding</keyword>
<accession>K3WCC9</accession>
<evidence type="ECO:0000256" key="2">
    <source>
        <dbReference type="ARBA" id="ARBA00022801"/>
    </source>
</evidence>
<feature type="compositionally biased region" description="Acidic residues" evidence="5">
    <location>
        <begin position="389"/>
        <end position="408"/>
    </location>
</feature>
<proteinExistence type="inferred from homology"/>
<organism evidence="9 10">
    <name type="scientific">Globisporangium ultimum (strain ATCC 200006 / CBS 805.95 / DAOM BR144)</name>
    <name type="common">Pythium ultimum</name>
    <dbReference type="NCBI Taxonomy" id="431595"/>
    <lineage>
        <taxon>Eukaryota</taxon>
        <taxon>Sar</taxon>
        <taxon>Stramenopiles</taxon>
        <taxon>Oomycota</taxon>
        <taxon>Peronosporomycetes</taxon>
        <taxon>Pythiales</taxon>
        <taxon>Pythiaceae</taxon>
        <taxon>Globisporangium</taxon>
    </lineage>
</organism>
<dbReference type="Gene3D" id="3.30.160.380">
    <property type="entry name" value="Dicer dimerisation domain"/>
    <property type="match status" value="1"/>
</dbReference>
<dbReference type="VEuPathDB" id="FungiDB:PYU1_G002617"/>
<keyword evidence="2" id="KW-0378">Hydrolase</keyword>
<evidence type="ECO:0000259" key="8">
    <source>
        <dbReference type="PROSITE" id="PS51327"/>
    </source>
</evidence>
<protein>
    <recommendedName>
        <fullName evidence="11">Helicase ATP-binding domain-containing protein</fullName>
    </recommendedName>
</protein>
<dbReference type="InterPro" id="IPR014001">
    <property type="entry name" value="Helicase_ATP-bd"/>
</dbReference>
<keyword evidence="3" id="KW-0067">ATP-binding</keyword>
<evidence type="ECO:0000259" key="7">
    <source>
        <dbReference type="PROSITE" id="PS51194"/>
    </source>
</evidence>
<dbReference type="InterPro" id="IPR038248">
    <property type="entry name" value="Dicer_dimer_sf"/>
</dbReference>
<feature type="domain" description="Helicase ATP-binding" evidence="6">
    <location>
        <begin position="31"/>
        <end position="201"/>
    </location>
</feature>
<evidence type="ECO:0000256" key="1">
    <source>
        <dbReference type="ARBA" id="ARBA00022741"/>
    </source>
</evidence>
<dbReference type="HOGENOM" id="CLU_380598_0_0_1"/>
<feature type="compositionally biased region" description="Gly residues" evidence="5">
    <location>
        <begin position="7"/>
        <end position="17"/>
    </location>
</feature>
<evidence type="ECO:0000313" key="10">
    <source>
        <dbReference type="Proteomes" id="UP000019132"/>
    </source>
</evidence>
<evidence type="ECO:0000313" key="9">
    <source>
        <dbReference type="EnsemblProtists" id="PYU1_T002620"/>
    </source>
</evidence>
<dbReference type="InterPro" id="IPR005034">
    <property type="entry name" value="Dicer_dimerisation"/>
</dbReference>
<reference evidence="9" key="3">
    <citation type="submission" date="2014-11" db="UniProtKB">
        <authorList>
            <consortium name="EnsemblProtists"/>
        </authorList>
    </citation>
    <scope>IDENTIFICATION</scope>
    <source>
        <strain evidence="9">DAOM BR144</strain>
    </source>
</reference>
<feature type="region of interest" description="Disordered" evidence="5">
    <location>
        <begin position="386"/>
        <end position="411"/>
    </location>
</feature>
<dbReference type="Gene3D" id="3.40.50.300">
    <property type="entry name" value="P-loop containing nucleotide triphosphate hydrolases"/>
    <property type="match status" value="2"/>
</dbReference>
<dbReference type="Pfam" id="PF03368">
    <property type="entry name" value="Dicer_dimer"/>
    <property type="match status" value="1"/>
</dbReference>
<dbReference type="SMART" id="SM00487">
    <property type="entry name" value="DEXDc"/>
    <property type="match status" value="1"/>
</dbReference>
<dbReference type="PANTHER" id="PTHR14074:SF16">
    <property type="entry name" value="ANTIVIRAL INNATE IMMUNE RESPONSE RECEPTOR RIG-I"/>
    <property type="match status" value="1"/>
</dbReference>
<dbReference type="GO" id="GO:0005737">
    <property type="term" value="C:cytoplasm"/>
    <property type="evidence" value="ECO:0007669"/>
    <property type="project" value="TreeGrafter"/>
</dbReference>
<dbReference type="eggNOG" id="KOG0701">
    <property type="taxonomic scope" value="Eukaryota"/>
</dbReference>
<dbReference type="PROSITE" id="PS51194">
    <property type="entry name" value="HELICASE_CTER"/>
    <property type="match status" value="1"/>
</dbReference>
<dbReference type="STRING" id="431595.K3WCC9"/>
<evidence type="ECO:0008006" key="11">
    <source>
        <dbReference type="Google" id="ProtNLM"/>
    </source>
</evidence>
<dbReference type="SUPFAM" id="SSF52540">
    <property type="entry name" value="P-loop containing nucleoside triphosphate hydrolases"/>
    <property type="match status" value="1"/>
</dbReference>
<dbReference type="GO" id="GO:0003723">
    <property type="term" value="F:RNA binding"/>
    <property type="evidence" value="ECO:0007669"/>
    <property type="project" value="UniProtKB-UniRule"/>
</dbReference>
<keyword evidence="1" id="KW-0547">Nucleotide-binding</keyword>
<dbReference type="AlphaFoldDB" id="K3WCC9"/>
<evidence type="ECO:0000256" key="3">
    <source>
        <dbReference type="ARBA" id="ARBA00022840"/>
    </source>
</evidence>
<dbReference type="EnsemblProtists" id="PYU1_T002620">
    <property type="protein sequence ID" value="PYU1_T002620"/>
    <property type="gene ID" value="PYU1_G002617"/>
</dbReference>
<name>K3WCC9_GLOUD</name>
<dbReference type="PANTHER" id="PTHR14074">
    <property type="entry name" value="HELICASE WITH DEATH DOMAIN-RELATED"/>
    <property type="match status" value="1"/>
</dbReference>
<dbReference type="InterPro" id="IPR001650">
    <property type="entry name" value="Helicase_C-like"/>
</dbReference>
<dbReference type="InterPro" id="IPR027417">
    <property type="entry name" value="P-loop_NTPase"/>
</dbReference>
<dbReference type="InParanoid" id="K3WCC9"/>
<feature type="compositionally biased region" description="Acidic residues" evidence="5">
    <location>
        <begin position="480"/>
        <end position="497"/>
    </location>
</feature>
<comment type="similarity">
    <text evidence="4">Belongs to the helicase family. Dicer subfamily.</text>
</comment>
<reference evidence="10" key="2">
    <citation type="submission" date="2010-04" db="EMBL/GenBank/DDBJ databases">
        <authorList>
            <person name="Buell R."/>
            <person name="Hamilton J."/>
            <person name="Hostetler J."/>
        </authorList>
    </citation>
    <scope>NUCLEOTIDE SEQUENCE [LARGE SCALE GENOMIC DNA]</scope>
    <source>
        <strain evidence="10">DAOM:BR144</strain>
    </source>
</reference>
<evidence type="ECO:0000256" key="5">
    <source>
        <dbReference type="SAM" id="MobiDB-lite"/>
    </source>
</evidence>
<evidence type="ECO:0000256" key="4">
    <source>
        <dbReference type="PROSITE-ProRule" id="PRU00657"/>
    </source>
</evidence>
<dbReference type="PROSITE" id="PS51327">
    <property type="entry name" value="DICER_DSRBF"/>
    <property type="match status" value="1"/>
</dbReference>
<dbReference type="OMA" id="HEVYYKQ"/>
<dbReference type="InterPro" id="IPR011545">
    <property type="entry name" value="DEAD/DEAH_box_helicase_dom"/>
</dbReference>
<feature type="domain" description="Dicer dsRNA-binding fold" evidence="8">
    <location>
        <begin position="666"/>
        <end position="761"/>
    </location>
</feature>
<keyword evidence="10" id="KW-1185">Reference proteome</keyword>
<feature type="region of interest" description="Disordered" evidence="5">
    <location>
        <begin position="1"/>
        <end position="22"/>
    </location>
</feature>
<dbReference type="Pfam" id="PF00270">
    <property type="entry name" value="DEAD"/>
    <property type="match status" value="1"/>
</dbReference>
<dbReference type="Proteomes" id="UP000019132">
    <property type="component" value="Unassembled WGS sequence"/>
</dbReference>
<dbReference type="PROSITE" id="PS51192">
    <property type="entry name" value="HELICASE_ATP_BIND_1"/>
    <property type="match status" value="1"/>
</dbReference>
<dbReference type="GO" id="GO:0016891">
    <property type="term" value="F:RNA endonuclease activity producing 5'-phosphomonoesters, hydrolytic mechanism"/>
    <property type="evidence" value="ECO:0007669"/>
    <property type="project" value="InterPro"/>
</dbReference>
<feature type="region of interest" description="Disordered" evidence="5">
    <location>
        <begin position="478"/>
        <end position="497"/>
    </location>
</feature>